<protein>
    <recommendedName>
        <fullName evidence="3">Glucokinase</fullName>
        <ecNumber evidence="2">2.7.1.2</ecNumber>
    </recommendedName>
    <alternativeName>
        <fullName evidence="8">Glucose kinase</fullName>
    </alternativeName>
</protein>
<dbReference type="NCBIfam" id="TIGR00744">
    <property type="entry name" value="ROK_glcA_fam"/>
    <property type="match status" value="1"/>
</dbReference>
<accession>A0ABW1FVF2</accession>
<dbReference type="Gene3D" id="3.30.420.40">
    <property type="match status" value="2"/>
</dbReference>
<dbReference type="PROSITE" id="PS01125">
    <property type="entry name" value="ROK"/>
    <property type="match status" value="1"/>
</dbReference>
<keyword evidence="5" id="KW-0547">Nucleotide-binding</keyword>
<dbReference type="Proteomes" id="UP001596174">
    <property type="component" value="Unassembled WGS sequence"/>
</dbReference>
<organism evidence="9 10">
    <name type="scientific">Streptacidiphilus monticola</name>
    <dbReference type="NCBI Taxonomy" id="2161674"/>
    <lineage>
        <taxon>Bacteria</taxon>
        <taxon>Bacillati</taxon>
        <taxon>Actinomycetota</taxon>
        <taxon>Actinomycetes</taxon>
        <taxon>Kitasatosporales</taxon>
        <taxon>Streptomycetaceae</taxon>
        <taxon>Streptacidiphilus</taxon>
    </lineage>
</organism>
<evidence type="ECO:0000256" key="7">
    <source>
        <dbReference type="ARBA" id="ARBA00022840"/>
    </source>
</evidence>
<gene>
    <name evidence="9" type="ORF">ACFP3V_04305</name>
</gene>
<dbReference type="RefSeq" id="WP_380579846.1">
    <property type="nucleotide sequence ID" value="NZ_JBHSQJ010000012.1"/>
</dbReference>
<dbReference type="PANTHER" id="PTHR18964:SF173">
    <property type="entry name" value="GLUCOKINASE"/>
    <property type="match status" value="1"/>
</dbReference>
<dbReference type="PANTHER" id="PTHR18964">
    <property type="entry name" value="ROK (REPRESSOR, ORF, KINASE) FAMILY"/>
    <property type="match status" value="1"/>
</dbReference>
<dbReference type="EMBL" id="JBHSQJ010000012">
    <property type="protein sequence ID" value="MFC5906440.1"/>
    <property type="molecule type" value="Genomic_DNA"/>
</dbReference>
<dbReference type="Pfam" id="PF00480">
    <property type="entry name" value="ROK"/>
    <property type="match status" value="1"/>
</dbReference>
<dbReference type="CDD" id="cd24061">
    <property type="entry name" value="ASKHA_NBD_ROK_SgGLK-like"/>
    <property type="match status" value="1"/>
</dbReference>
<evidence type="ECO:0000313" key="9">
    <source>
        <dbReference type="EMBL" id="MFC5906440.1"/>
    </source>
</evidence>
<name>A0ABW1FVF2_9ACTN</name>
<evidence type="ECO:0000256" key="8">
    <source>
        <dbReference type="ARBA" id="ARBA00032386"/>
    </source>
</evidence>
<reference evidence="10" key="1">
    <citation type="journal article" date="2019" name="Int. J. Syst. Evol. Microbiol.">
        <title>The Global Catalogue of Microorganisms (GCM) 10K type strain sequencing project: providing services to taxonomists for standard genome sequencing and annotation.</title>
        <authorList>
            <consortium name="The Broad Institute Genomics Platform"/>
            <consortium name="The Broad Institute Genome Sequencing Center for Infectious Disease"/>
            <person name="Wu L."/>
            <person name="Ma J."/>
        </authorList>
    </citation>
    <scope>NUCLEOTIDE SEQUENCE [LARGE SCALE GENOMIC DNA]</scope>
    <source>
        <strain evidence="10">JCM 4816</strain>
    </source>
</reference>
<keyword evidence="6" id="KW-0418">Kinase</keyword>
<keyword evidence="7" id="KW-0067">ATP-binding</keyword>
<dbReference type="InterPro" id="IPR049874">
    <property type="entry name" value="ROK_cs"/>
</dbReference>
<dbReference type="SUPFAM" id="SSF53067">
    <property type="entry name" value="Actin-like ATPase domain"/>
    <property type="match status" value="1"/>
</dbReference>
<comment type="similarity">
    <text evidence="1">Belongs to the ROK (NagC/XylR) family.</text>
</comment>
<proteinExistence type="inferred from homology"/>
<evidence type="ECO:0000256" key="4">
    <source>
        <dbReference type="ARBA" id="ARBA00022679"/>
    </source>
</evidence>
<evidence type="ECO:0000313" key="10">
    <source>
        <dbReference type="Proteomes" id="UP001596174"/>
    </source>
</evidence>
<evidence type="ECO:0000256" key="2">
    <source>
        <dbReference type="ARBA" id="ARBA00012323"/>
    </source>
</evidence>
<evidence type="ECO:0000256" key="1">
    <source>
        <dbReference type="ARBA" id="ARBA00006479"/>
    </source>
</evidence>
<evidence type="ECO:0000256" key="3">
    <source>
        <dbReference type="ARBA" id="ARBA00014701"/>
    </source>
</evidence>
<evidence type="ECO:0000256" key="6">
    <source>
        <dbReference type="ARBA" id="ARBA00022777"/>
    </source>
</evidence>
<dbReference type="InterPro" id="IPR043129">
    <property type="entry name" value="ATPase_NBD"/>
</dbReference>
<evidence type="ECO:0000256" key="5">
    <source>
        <dbReference type="ARBA" id="ARBA00022741"/>
    </source>
</evidence>
<dbReference type="GO" id="GO:0004340">
    <property type="term" value="F:glucokinase activity"/>
    <property type="evidence" value="ECO:0007669"/>
    <property type="project" value="UniProtKB-EC"/>
</dbReference>
<keyword evidence="10" id="KW-1185">Reference proteome</keyword>
<dbReference type="InterPro" id="IPR004654">
    <property type="entry name" value="ROK_glcA"/>
</dbReference>
<keyword evidence="4 9" id="KW-0808">Transferase</keyword>
<comment type="caution">
    <text evidence="9">The sequence shown here is derived from an EMBL/GenBank/DDBJ whole genome shotgun (WGS) entry which is preliminary data.</text>
</comment>
<sequence>MGLTIGVDVGGTKIAAGVVDENGTILARTRVPTPADPQWAVGAIADAVKELRKGHEVTAVGIGAPGYVDAGRSTVLMAPNIDWENEPLKQRVEDLVELPAVVENDANSAAWGEFRFGAAAQHQDMIMVTVGTGIGGGIVIQGRMHRGFFGVAGEIGHMKMVPDGLPCGCGTRGCWEQYGSGRALRRYGREMAAADPERGARLLELNEGVAETITGSQITQAAGEGDPMALEVYERLADWLGRGMADLAALFDPAVFVLGGGVSDSGKLLLDPVAKAFEKHLVGGVHRPKAEVVLASLGSAAGIIGAADLARQ</sequence>
<dbReference type="InterPro" id="IPR000600">
    <property type="entry name" value="ROK"/>
</dbReference>
<dbReference type="EC" id="2.7.1.2" evidence="2"/>